<name>A0ABT1L617_9GAMM</name>
<organism evidence="2 3">
    <name type="scientific">Candidatus Synchoanobacter obligatus</name>
    <dbReference type="NCBI Taxonomy" id="2919597"/>
    <lineage>
        <taxon>Bacteria</taxon>
        <taxon>Pseudomonadati</taxon>
        <taxon>Pseudomonadota</taxon>
        <taxon>Gammaproteobacteria</taxon>
        <taxon>Candidatus Comchoanobacterales</taxon>
        <taxon>Candidatus Comchoanobacteraceae</taxon>
        <taxon>Candidatus Synchoanobacter</taxon>
    </lineage>
</organism>
<keyword evidence="1" id="KW-0472">Membrane</keyword>
<reference evidence="2 3" key="1">
    <citation type="journal article" date="2022" name="Nat. Microbiol.">
        <title>The microbiome of a bacterivorous marine choanoflagellate contains a resource-demanding obligate bacterial associate.</title>
        <authorList>
            <person name="Needham D.M."/>
            <person name="Poirier C."/>
            <person name="Bachy C."/>
            <person name="George E.E."/>
            <person name="Wilken S."/>
            <person name="Yung C.C.M."/>
            <person name="Limardo A.J."/>
            <person name="Morando M."/>
            <person name="Sudek L."/>
            <person name="Malmstrom R.R."/>
            <person name="Keeling P.J."/>
            <person name="Santoro A.E."/>
            <person name="Worden A.Z."/>
        </authorList>
    </citation>
    <scope>NUCLEOTIDE SEQUENCE [LARGE SCALE GENOMIC DNA]</scope>
    <source>
        <strain evidence="2 3">Comchoano-2</strain>
    </source>
</reference>
<proteinExistence type="predicted"/>
<dbReference type="EMBL" id="JAKUDN010000002">
    <property type="protein sequence ID" value="MCP8352534.1"/>
    <property type="molecule type" value="Genomic_DNA"/>
</dbReference>
<keyword evidence="1" id="KW-1133">Transmembrane helix</keyword>
<accession>A0ABT1L617</accession>
<keyword evidence="3" id="KW-1185">Reference proteome</keyword>
<comment type="caution">
    <text evidence="2">The sequence shown here is derived from an EMBL/GenBank/DDBJ whole genome shotgun (WGS) entry which is preliminary data.</text>
</comment>
<feature type="transmembrane region" description="Helical" evidence="1">
    <location>
        <begin position="73"/>
        <end position="92"/>
    </location>
</feature>
<feature type="transmembrane region" description="Helical" evidence="1">
    <location>
        <begin position="42"/>
        <end position="61"/>
    </location>
</feature>
<gene>
    <name evidence="2" type="ORF">MKS91_04450</name>
</gene>
<keyword evidence="1" id="KW-0812">Transmembrane</keyword>
<protein>
    <submittedName>
        <fullName evidence="2">Uncharacterized protein</fullName>
    </submittedName>
</protein>
<evidence type="ECO:0000313" key="3">
    <source>
        <dbReference type="Proteomes" id="UP001320768"/>
    </source>
</evidence>
<evidence type="ECO:0000256" key="1">
    <source>
        <dbReference type="SAM" id="Phobius"/>
    </source>
</evidence>
<sequence length="98" mass="10907">MKVFLRYIGIFLVNAVTASTFVQTTKKPMRLMTVALDIQYVVQSLCFAFGLGMLLSSVHQYARYRSNAQAHPLARAATTLFVAVMLIGVSYVPSPKIY</sequence>
<dbReference type="Proteomes" id="UP001320768">
    <property type="component" value="Unassembled WGS sequence"/>
</dbReference>
<evidence type="ECO:0000313" key="2">
    <source>
        <dbReference type="EMBL" id="MCP8352534.1"/>
    </source>
</evidence>
<dbReference type="RefSeq" id="WP_258569639.1">
    <property type="nucleotide sequence ID" value="NZ_JAKUDN010000002.1"/>
</dbReference>